<feature type="compositionally biased region" description="Low complexity" evidence="1">
    <location>
        <begin position="605"/>
        <end position="619"/>
    </location>
</feature>
<dbReference type="EMBL" id="JAJSOF020000001">
    <property type="protein sequence ID" value="KAJ4450726.1"/>
    <property type="molecule type" value="Genomic_DNA"/>
</dbReference>
<feature type="compositionally biased region" description="Basic and acidic residues" evidence="1">
    <location>
        <begin position="353"/>
        <end position="371"/>
    </location>
</feature>
<evidence type="ECO:0000313" key="2">
    <source>
        <dbReference type="EMBL" id="KAJ4450726.1"/>
    </source>
</evidence>
<feature type="compositionally biased region" description="Basic and acidic residues" evidence="1">
    <location>
        <begin position="735"/>
        <end position="746"/>
    </location>
</feature>
<feature type="compositionally biased region" description="Basic and acidic residues" evidence="1">
    <location>
        <begin position="826"/>
        <end position="835"/>
    </location>
</feature>
<gene>
    <name evidence="2" type="ORF">ANN_02156</name>
</gene>
<feature type="region of interest" description="Disordered" evidence="1">
    <location>
        <begin position="1"/>
        <end position="45"/>
    </location>
</feature>
<feature type="compositionally biased region" description="Polar residues" evidence="1">
    <location>
        <begin position="431"/>
        <end position="442"/>
    </location>
</feature>
<keyword evidence="3" id="KW-1185">Reference proteome</keyword>
<feature type="compositionally biased region" description="Low complexity" evidence="1">
    <location>
        <begin position="544"/>
        <end position="560"/>
    </location>
</feature>
<feature type="compositionally biased region" description="Low complexity" evidence="1">
    <location>
        <begin position="377"/>
        <end position="387"/>
    </location>
</feature>
<organism evidence="2 3">
    <name type="scientific">Periplaneta americana</name>
    <name type="common">American cockroach</name>
    <name type="synonym">Blatta americana</name>
    <dbReference type="NCBI Taxonomy" id="6978"/>
    <lineage>
        <taxon>Eukaryota</taxon>
        <taxon>Metazoa</taxon>
        <taxon>Ecdysozoa</taxon>
        <taxon>Arthropoda</taxon>
        <taxon>Hexapoda</taxon>
        <taxon>Insecta</taxon>
        <taxon>Pterygota</taxon>
        <taxon>Neoptera</taxon>
        <taxon>Polyneoptera</taxon>
        <taxon>Dictyoptera</taxon>
        <taxon>Blattodea</taxon>
        <taxon>Blattoidea</taxon>
        <taxon>Blattidae</taxon>
        <taxon>Blattinae</taxon>
        <taxon>Periplaneta</taxon>
    </lineage>
</organism>
<sequence>MGKTPKEKHGNERRRPYNYPRNAQAQTRNSGTESRNYSYPSGNVPRRIPVYNIHQGISGPVPNQPYRFGADRGYGGRLRGVNKPLKPILSRQRRPDLRSKRVLSPLRKKSTTNKMQSQPEGQELLQDKHEGTTCQAEGTNSERIIKNGPENCSSHEDMKDEVVGKKLLSSSLLSKNLKVRIYKTVILPVVLYGCETWTLTLREEHRLRVFENKVLRKIFGAKRDEVTGEWRKLHNTELHALYSSPDIIRKIKSRRLRWAGHVACMGESRNAYRVLVGRPEGKRPLGRPRCRWEDNIKMDLREVGYDDREWINLAQDRDQWRAYVRSLQIENGTPEITDKNPDSYETSGVNDKMAIKDEPEKVQTKSKPSKEKKTKKSPNSAKASSKGKSPKSKKEQKDVEEEAGTENKEKEKEKQNKKLEVEARNRESASPERQSSAKTVNVTPPPPRATEPDANDSVGEVLNQDQSKSSSDDAPSTNEEEIPVKLVDTHSVKDSPRRSTRLTMLQSLPKSKIPENPDSSSVIVLDSDNGISVMPQSSAKPENLDSSSVIVLDSDNSVSVTPQSSAKPKIPENPDSSSVIVLDSDDSISVMGTRRTSQDRSFAQSLRSLSGRPSLRSLPAYNRSFNRPCTTGSASVRSTISSKSGTTTGNDSESDSHDNKSLPSKSGLWGLFRTSQNASFQDSATDNEESTNRSVADDSGNDSEATTEPAFEASSNISFGKRKSRDAGLLEEVEQEKKRPRAEGLDQRNNANTSSKLMSIMSSPMHLFASKIRSDKGKSSTPVQMLKSSVMDEDMSMQQDNVSEIQYDDDNPNNFNEKASLADVSSKVDEQEVAPRRWCSIM</sequence>
<evidence type="ECO:0000313" key="3">
    <source>
        <dbReference type="Proteomes" id="UP001148838"/>
    </source>
</evidence>
<name>A0ABQ8TX50_PERAM</name>
<dbReference type="PANTHER" id="PTHR47027">
    <property type="entry name" value="REVERSE TRANSCRIPTASE DOMAIN-CONTAINING PROTEIN"/>
    <property type="match status" value="1"/>
</dbReference>
<feature type="compositionally biased region" description="Polar residues" evidence="1">
    <location>
        <begin position="463"/>
        <end position="477"/>
    </location>
</feature>
<feature type="compositionally biased region" description="Low complexity" evidence="1">
    <location>
        <begin position="638"/>
        <end position="649"/>
    </location>
</feature>
<feature type="region of interest" description="Disordered" evidence="1">
    <location>
        <begin position="62"/>
        <end position="139"/>
    </location>
</feature>
<feature type="compositionally biased region" description="Polar residues" evidence="1">
    <location>
        <begin position="23"/>
        <end position="41"/>
    </location>
</feature>
<accession>A0ABQ8TX50</accession>
<feature type="compositionally biased region" description="Basic and acidic residues" evidence="1">
    <location>
        <begin position="1"/>
        <end position="15"/>
    </location>
</feature>
<evidence type="ECO:0000256" key="1">
    <source>
        <dbReference type="SAM" id="MobiDB-lite"/>
    </source>
</evidence>
<dbReference type="Proteomes" id="UP001148838">
    <property type="component" value="Unassembled WGS sequence"/>
</dbReference>
<reference evidence="2 3" key="1">
    <citation type="journal article" date="2022" name="Allergy">
        <title>Genome assembly and annotation of Periplaneta americana reveal a comprehensive cockroach allergen profile.</title>
        <authorList>
            <person name="Wang L."/>
            <person name="Xiong Q."/>
            <person name="Saelim N."/>
            <person name="Wang L."/>
            <person name="Nong W."/>
            <person name="Wan A.T."/>
            <person name="Shi M."/>
            <person name="Liu X."/>
            <person name="Cao Q."/>
            <person name="Hui J.H.L."/>
            <person name="Sookrung N."/>
            <person name="Leung T.F."/>
            <person name="Tungtrongchitr A."/>
            <person name="Tsui S.K.W."/>
        </authorList>
    </citation>
    <scope>NUCLEOTIDE SEQUENCE [LARGE SCALE GENOMIC DNA]</scope>
    <source>
        <strain evidence="2">PWHHKU_190912</strain>
    </source>
</reference>
<dbReference type="PANTHER" id="PTHR47027:SF20">
    <property type="entry name" value="REVERSE TRANSCRIPTASE-LIKE PROTEIN WITH RNA-DIRECTED DNA POLYMERASE DOMAIN"/>
    <property type="match status" value="1"/>
</dbReference>
<comment type="caution">
    <text evidence="2">The sequence shown here is derived from an EMBL/GenBank/DDBJ whole genome shotgun (WGS) entry which is preliminary data.</text>
</comment>
<feature type="region of interest" description="Disordered" evidence="1">
    <location>
        <begin position="805"/>
        <end position="835"/>
    </location>
</feature>
<feature type="compositionally biased region" description="Polar residues" evidence="1">
    <location>
        <begin position="623"/>
        <end position="637"/>
    </location>
</feature>
<feature type="compositionally biased region" description="Polar residues" evidence="1">
    <location>
        <begin position="673"/>
        <end position="684"/>
    </location>
</feature>
<feature type="compositionally biased region" description="Low complexity" evidence="1">
    <location>
        <begin position="575"/>
        <end position="590"/>
    </location>
</feature>
<feature type="region of interest" description="Disordered" evidence="1">
    <location>
        <begin position="332"/>
        <end position="754"/>
    </location>
</feature>
<proteinExistence type="predicted"/>
<protein>
    <submittedName>
        <fullName evidence="2">Uncharacterized protein</fullName>
    </submittedName>
</protein>
<feature type="compositionally biased region" description="Basic and acidic residues" evidence="1">
    <location>
        <begin position="487"/>
        <end position="497"/>
    </location>
</feature>
<feature type="compositionally biased region" description="Basic and acidic residues" evidence="1">
    <location>
        <begin position="405"/>
        <end position="430"/>
    </location>
</feature>